<feature type="compositionally biased region" description="Basic and acidic residues" evidence="2">
    <location>
        <begin position="1"/>
        <end position="15"/>
    </location>
</feature>
<dbReference type="InterPro" id="IPR013087">
    <property type="entry name" value="Znf_C2H2_type"/>
</dbReference>
<proteinExistence type="predicted"/>
<feature type="non-terminal residue" evidence="4">
    <location>
        <position position="1"/>
    </location>
</feature>
<evidence type="ECO:0000256" key="2">
    <source>
        <dbReference type="SAM" id="MobiDB-lite"/>
    </source>
</evidence>
<dbReference type="AlphaFoldDB" id="A0A0B6ZC10"/>
<name>A0A0B6ZC10_9EUPU</name>
<evidence type="ECO:0000313" key="4">
    <source>
        <dbReference type="EMBL" id="CEK66124.1"/>
    </source>
</evidence>
<protein>
    <recommendedName>
        <fullName evidence="3">C2H2-type domain-containing protein</fullName>
    </recommendedName>
</protein>
<feature type="domain" description="C2H2-type" evidence="3">
    <location>
        <begin position="65"/>
        <end position="94"/>
    </location>
</feature>
<evidence type="ECO:0000256" key="1">
    <source>
        <dbReference type="PROSITE-ProRule" id="PRU00042"/>
    </source>
</evidence>
<evidence type="ECO:0000259" key="3">
    <source>
        <dbReference type="PROSITE" id="PS50157"/>
    </source>
</evidence>
<sequence length="146" mass="16201">VKTYNTKEEMGESRPVRLKNKQQQGIVGKPSTSVGLADTSTGMITTKPNQTSPFTASRHQENTLLACPKCHRSFRRKISCQNHVKVCMNEGKRVLRTVRSQITRVKGRLGTQGLKSSRDSISTKVNRKTKISANDSAVKTTATNNR</sequence>
<reference evidence="4" key="1">
    <citation type="submission" date="2014-12" db="EMBL/GenBank/DDBJ databases">
        <title>Insight into the proteome of Arion vulgaris.</title>
        <authorList>
            <person name="Aradska J."/>
            <person name="Bulat T."/>
            <person name="Smidak R."/>
            <person name="Sarate P."/>
            <person name="Gangsoo J."/>
            <person name="Sialana F."/>
            <person name="Bilban M."/>
            <person name="Lubec G."/>
        </authorList>
    </citation>
    <scope>NUCLEOTIDE SEQUENCE</scope>
    <source>
        <tissue evidence="4">Skin</tissue>
    </source>
</reference>
<dbReference type="GO" id="GO:0008270">
    <property type="term" value="F:zinc ion binding"/>
    <property type="evidence" value="ECO:0007669"/>
    <property type="project" value="UniProtKB-KW"/>
</dbReference>
<feature type="region of interest" description="Disordered" evidence="2">
    <location>
        <begin position="1"/>
        <end position="60"/>
    </location>
</feature>
<feature type="compositionally biased region" description="Polar residues" evidence="2">
    <location>
        <begin position="113"/>
        <end position="124"/>
    </location>
</feature>
<keyword evidence="1" id="KW-0863">Zinc-finger</keyword>
<feature type="compositionally biased region" description="Polar residues" evidence="2">
    <location>
        <begin position="131"/>
        <end position="146"/>
    </location>
</feature>
<keyword evidence="1" id="KW-0862">Zinc</keyword>
<dbReference type="PROSITE" id="PS50157">
    <property type="entry name" value="ZINC_FINGER_C2H2_2"/>
    <property type="match status" value="1"/>
</dbReference>
<feature type="non-terminal residue" evidence="4">
    <location>
        <position position="146"/>
    </location>
</feature>
<feature type="compositionally biased region" description="Polar residues" evidence="2">
    <location>
        <begin position="21"/>
        <end position="57"/>
    </location>
</feature>
<feature type="region of interest" description="Disordered" evidence="2">
    <location>
        <begin position="113"/>
        <end position="146"/>
    </location>
</feature>
<organism evidence="4">
    <name type="scientific">Arion vulgaris</name>
    <dbReference type="NCBI Taxonomy" id="1028688"/>
    <lineage>
        <taxon>Eukaryota</taxon>
        <taxon>Metazoa</taxon>
        <taxon>Spiralia</taxon>
        <taxon>Lophotrochozoa</taxon>
        <taxon>Mollusca</taxon>
        <taxon>Gastropoda</taxon>
        <taxon>Heterobranchia</taxon>
        <taxon>Euthyneura</taxon>
        <taxon>Panpulmonata</taxon>
        <taxon>Eupulmonata</taxon>
        <taxon>Stylommatophora</taxon>
        <taxon>Helicina</taxon>
        <taxon>Arionoidea</taxon>
        <taxon>Arionidae</taxon>
        <taxon>Arion</taxon>
    </lineage>
</organism>
<accession>A0A0B6ZC10</accession>
<keyword evidence="1" id="KW-0479">Metal-binding</keyword>
<gene>
    <name evidence="4" type="primary">ORF57390</name>
</gene>
<dbReference type="EMBL" id="HACG01019259">
    <property type="protein sequence ID" value="CEK66124.1"/>
    <property type="molecule type" value="Transcribed_RNA"/>
</dbReference>